<sequence>MEVIKRIKKHGSSPTFDLRGTGLINSTAINHKPSYETVCTSRTGDEISGLSSRKGYIVPIIQQASQPASQPARPGGLYTGCAFTEPEPAEPACRDARLNPNVLPLLSYLPSNESREALEREDA</sequence>
<dbReference type="Proteomes" id="UP001607302">
    <property type="component" value="Unassembled WGS sequence"/>
</dbReference>
<proteinExistence type="predicted"/>
<keyword evidence="2" id="KW-1185">Reference proteome</keyword>
<accession>A0ABD2AEK7</accession>
<evidence type="ECO:0000313" key="1">
    <source>
        <dbReference type="EMBL" id="KAL2718965.1"/>
    </source>
</evidence>
<name>A0ABD2AEK7_VESSQ</name>
<evidence type="ECO:0000313" key="2">
    <source>
        <dbReference type="Proteomes" id="UP001607302"/>
    </source>
</evidence>
<dbReference type="EMBL" id="JAUDFV010000151">
    <property type="protein sequence ID" value="KAL2718965.1"/>
    <property type="molecule type" value="Genomic_DNA"/>
</dbReference>
<gene>
    <name evidence="1" type="ORF">V1478_011384</name>
</gene>
<organism evidence="1 2">
    <name type="scientific">Vespula squamosa</name>
    <name type="common">Southern yellow jacket</name>
    <name type="synonym">Wasp</name>
    <dbReference type="NCBI Taxonomy" id="30214"/>
    <lineage>
        <taxon>Eukaryota</taxon>
        <taxon>Metazoa</taxon>
        <taxon>Ecdysozoa</taxon>
        <taxon>Arthropoda</taxon>
        <taxon>Hexapoda</taxon>
        <taxon>Insecta</taxon>
        <taxon>Pterygota</taxon>
        <taxon>Neoptera</taxon>
        <taxon>Endopterygota</taxon>
        <taxon>Hymenoptera</taxon>
        <taxon>Apocrita</taxon>
        <taxon>Aculeata</taxon>
        <taxon>Vespoidea</taxon>
        <taxon>Vespidae</taxon>
        <taxon>Vespinae</taxon>
        <taxon>Vespula</taxon>
    </lineage>
</organism>
<dbReference type="AlphaFoldDB" id="A0ABD2AEK7"/>
<comment type="caution">
    <text evidence="1">The sequence shown here is derived from an EMBL/GenBank/DDBJ whole genome shotgun (WGS) entry which is preliminary data.</text>
</comment>
<protein>
    <submittedName>
        <fullName evidence="1">Uncharacterized protein</fullName>
    </submittedName>
</protein>
<reference evidence="1 2" key="1">
    <citation type="journal article" date="2024" name="Ann. Entomol. Soc. Am.">
        <title>Genomic analyses of the southern and eastern yellowjacket wasps (Hymenoptera: Vespidae) reveal evolutionary signatures of social life.</title>
        <authorList>
            <person name="Catto M.A."/>
            <person name="Caine P.B."/>
            <person name="Orr S.E."/>
            <person name="Hunt B.G."/>
            <person name="Goodisman M.A.D."/>
        </authorList>
    </citation>
    <scope>NUCLEOTIDE SEQUENCE [LARGE SCALE GENOMIC DNA]</scope>
    <source>
        <strain evidence="1">233</strain>
        <tissue evidence="1">Head and thorax</tissue>
    </source>
</reference>